<feature type="transmembrane region" description="Helical" evidence="1">
    <location>
        <begin position="78"/>
        <end position="101"/>
    </location>
</feature>
<keyword evidence="1" id="KW-0812">Transmembrane</keyword>
<dbReference type="AlphaFoldDB" id="A0A9X3CTQ5"/>
<feature type="transmembrane region" description="Helical" evidence="1">
    <location>
        <begin position="12"/>
        <end position="32"/>
    </location>
</feature>
<evidence type="ECO:0000313" key="3">
    <source>
        <dbReference type="Proteomes" id="UP001148482"/>
    </source>
</evidence>
<keyword evidence="1" id="KW-0472">Membrane</keyword>
<keyword evidence="3" id="KW-1185">Reference proteome</keyword>
<comment type="caution">
    <text evidence="2">The sequence shown here is derived from an EMBL/GenBank/DDBJ whole genome shotgun (WGS) entry which is preliminary data.</text>
</comment>
<organism evidence="2 3">
    <name type="scientific">Salinimicrobium profundisediminis</name>
    <dbReference type="NCBI Taxonomy" id="2994553"/>
    <lineage>
        <taxon>Bacteria</taxon>
        <taxon>Pseudomonadati</taxon>
        <taxon>Bacteroidota</taxon>
        <taxon>Flavobacteriia</taxon>
        <taxon>Flavobacteriales</taxon>
        <taxon>Flavobacteriaceae</taxon>
        <taxon>Salinimicrobium</taxon>
    </lineage>
</organism>
<sequence>METQQAKAGKFVLNYGLLLGIALVVVGVIMYVTNNHLAPHWSFTVITLALLIAFMVYGIKAFKTENGGFLSLGEAIKVAVGIGLIAAIIGGIWSIVLSTVIEPDYMSQMMEMQREQIVEQYPGMSEAQVDNALEMGAAFQSPWIIFASGLVLYMLGGLIIGLIAGLIMKENRPYEI</sequence>
<protein>
    <submittedName>
        <fullName evidence="2">DUF4199 domain-containing protein</fullName>
    </submittedName>
</protein>
<dbReference type="RefSeq" id="WP_266067754.1">
    <property type="nucleotide sequence ID" value="NZ_JAPJDA010000001.1"/>
</dbReference>
<proteinExistence type="predicted"/>
<feature type="transmembrane region" description="Helical" evidence="1">
    <location>
        <begin position="143"/>
        <end position="167"/>
    </location>
</feature>
<gene>
    <name evidence="2" type="ORF">OQ279_00310</name>
</gene>
<dbReference type="Proteomes" id="UP001148482">
    <property type="component" value="Unassembled WGS sequence"/>
</dbReference>
<accession>A0A9X3CTQ5</accession>
<name>A0A9X3CTQ5_9FLAO</name>
<evidence type="ECO:0000256" key="1">
    <source>
        <dbReference type="SAM" id="Phobius"/>
    </source>
</evidence>
<reference evidence="2" key="1">
    <citation type="submission" date="2022-11" db="EMBL/GenBank/DDBJ databases">
        <title>Salinimicrobium profundisediminis sp. nov., isolated from deep-sea sediment of the Mariana Trench.</title>
        <authorList>
            <person name="Fu H."/>
        </authorList>
    </citation>
    <scope>NUCLEOTIDE SEQUENCE</scope>
    <source>
        <strain evidence="2">MT39</strain>
    </source>
</reference>
<evidence type="ECO:0000313" key="2">
    <source>
        <dbReference type="EMBL" id="MCX2836577.1"/>
    </source>
</evidence>
<dbReference type="Pfam" id="PF13858">
    <property type="entry name" value="DUF4199"/>
    <property type="match status" value="1"/>
</dbReference>
<keyword evidence="1" id="KW-1133">Transmembrane helix</keyword>
<dbReference type="EMBL" id="JAPJDA010000001">
    <property type="protein sequence ID" value="MCX2836577.1"/>
    <property type="molecule type" value="Genomic_DNA"/>
</dbReference>
<dbReference type="InterPro" id="IPR025250">
    <property type="entry name" value="DUF4199"/>
</dbReference>
<feature type="transmembrane region" description="Helical" evidence="1">
    <location>
        <begin position="38"/>
        <end position="57"/>
    </location>
</feature>